<dbReference type="InterPro" id="IPR024564">
    <property type="entry name" value="Nase_Mo-Fe_CF_bsu_N"/>
</dbReference>
<dbReference type="EMBL" id="JN585763">
    <property type="protein sequence ID" value="AFM92569.1"/>
    <property type="molecule type" value="Genomic_DNA"/>
</dbReference>
<gene>
    <name evidence="19" type="primary">nifK</name>
</gene>
<comment type="subunit">
    <text evidence="3 15">Tetramer of two alpha and two beta chains. Forms complex with the iron protein (nitrogenase component 2).</text>
</comment>
<evidence type="ECO:0000256" key="14">
    <source>
        <dbReference type="RuleBase" id="RU004021"/>
    </source>
</evidence>
<protein>
    <recommendedName>
        <fullName evidence="5 15">Nitrogenase molybdenum-iron protein beta chain</fullName>
        <ecNumber evidence="4 15">1.18.6.1</ecNumber>
    </recommendedName>
    <alternativeName>
        <fullName evidence="15">Dinitrogenase</fullName>
    </alternativeName>
</protein>
<evidence type="ECO:0000256" key="8">
    <source>
        <dbReference type="ARBA" id="ARBA00022840"/>
    </source>
</evidence>
<comment type="catalytic activity">
    <reaction evidence="13 15">
        <text>N2 + 8 reduced [2Fe-2S]-[ferredoxin] + 16 ATP + 16 H2O = H2 + 8 oxidized [2Fe-2S]-[ferredoxin] + 2 NH4(+) + 16 ADP + 16 phosphate + 6 H(+)</text>
        <dbReference type="Rhea" id="RHEA:21448"/>
        <dbReference type="Rhea" id="RHEA-COMP:10000"/>
        <dbReference type="Rhea" id="RHEA-COMP:10001"/>
        <dbReference type="ChEBI" id="CHEBI:15377"/>
        <dbReference type="ChEBI" id="CHEBI:15378"/>
        <dbReference type="ChEBI" id="CHEBI:17997"/>
        <dbReference type="ChEBI" id="CHEBI:18276"/>
        <dbReference type="ChEBI" id="CHEBI:28938"/>
        <dbReference type="ChEBI" id="CHEBI:30616"/>
        <dbReference type="ChEBI" id="CHEBI:33737"/>
        <dbReference type="ChEBI" id="CHEBI:33738"/>
        <dbReference type="ChEBI" id="CHEBI:43474"/>
        <dbReference type="ChEBI" id="CHEBI:456216"/>
        <dbReference type="EC" id="1.18.6.1"/>
    </reaction>
</comment>
<dbReference type="CDD" id="cd01974">
    <property type="entry name" value="Nitrogenase_MoFe_beta"/>
    <property type="match status" value="1"/>
</dbReference>
<evidence type="ECO:0000256" key="16">
    <source>
        <dbReference type="SAM" id="MobiDB-lite"/>
    </source>
</evidence>
<dbReference type="Gene3D" id="1.20.89.10">
    <property type="entry name" value="Nitrogenase Molybdenum-iron Protein, subunit B, domain 4"/>
    <property type="match status" value="1"/>
</dbReference>
<dbReference type="EC" id="1.18.6.1" evidence="4 15"/>
<keyword evidence="11 15" id="KW-0411">Iron-sulfur</keyword>
<dbReference type="GO" id="GO:0016163">
    <property type="term" value="F:nitrogenase activity"/>
    <property type="evidence" value="ECO:0007669"/>
    <property type="project" value="UniProtKB-EC"/>
</dbReference>
<evidence type="ECO:0000259" key="18">
    <source>
        <dbReference type="Pfam" id="PF11844"/>
    </source>
</evidence>
<dbReference type="PANTHER" id="PTHR33712:SF7">
    <property type="entry name" value="LIGHT-INDEPENDENT PROTOCHLOROPHYLLIDE REDUCTASE SUBUNIT B"/>
    <property type="match status" value="1"/>
</dbReference>
<keyword evidence="6 15" id="KW-0479">Metal-binding</keyword>
<evidence type="ECO:0000313" key="19">
    <source>
        <dbReference type="EMBL" id="AFM92569.1"/>
    </source>
</evidence>
<sequence>MTDTVDQTQTPTGATEPGKIQDHFDLFGRDDYQDLFADKRQYEGAHSPEKVAEVAEWTKSWEYREKNFERESLTVNPAKACQPLGALFVASGFEGTLPYSHGSQGCVAYFRTHLTRNYKEPFQAVSSSMTEDAAVFGGLNNMKQGLENSFNLYKPKMIALCTTCMAEVIGDDLGAFVTTCKQDGHIPEDLPVPFAHTPSFVGSHITGYDNMLKAILSTLTKDKKAETTNGKFNFNLGFDPYIGNIRELKRILGLFGIDYTILSDNSDTFDSPNTGEFKMYNGLTTLDAAADSINAEGTFFFQKYTTPKTQEYITNDWDQKTYNFRPFGIQGTDEFLMSLSAITGQPIPLELQQERGRAVDALTDSQAWIHGKRVALYGDPDHVLNLTRFLLEMGAEPVHIVVTNSNEEFEAEARELLTNSPYGQEATVWGKKDLWHLRSLMFTEPVDLLIGNSYGKYLWRDTGTPLVRIGYPIFDRHHMHRYATLGYQGAINQFNWIINTILDELDRNTIVPAKTDISFDLIR</sequence>
<dbReference type="SUPFAM" id="SSF53807">
    <property type="entry name" value="Helical backbone' metal receptor"/>
    <property type="match status" value="1"/>
</dbReference>
<evidence type="ECO:0000256" key="11">
    <source>
        <dbReference type="ARBA" id="ARBA00023014"/>
    </source>
</evidence>
<keyword evidence="8 15" id="KW-0067">ATP-binding</keyword>
<dbReference type="Gene3D" id="3.40.50.1980">
    <property type="entry name" value="Nitrogenase molybdenum iron protein domain"/>
    <property type="match status" value="3"/>
</dbReference>
<reference evidence="19" key="1">
    <citation type="journal article" date="2012" name="ISME J.">
        <title>Dinitrogen fixation in a unicellular chlorophyll d-containing cyanobacterium.</title>
        <authorList>
            <person name="Pfreundt U."/>
            <person name="Stal L.J."/>
            <person name="Voss B."/>
            <person name="Hess W.R."/>
        </authorList>
    </citation>
    <scope>NUCLEOTIDE SEQUENCE</scope>
    <source>
        <strain evidence="19">HICR111A</strain>
    </source>
</reference>
<evidence type="ECO:0000256" key="13">
    <source>
        <dbReference type="ARBA" id="ARBA00047967"/>
    </source>
</evidence>
<evidence type="ECO:0000256" key="1">
    <source>
        <dbReference type="ARBA" id="ARBA00002621"/>
    </source>
</evidence>
<keyword evidence="9 15" id="KW-0560">Oxidoreductase</keyword>
<keyword evidence="7 15" id="KW-0547">Nucleotide-binding</keyword>
<evidence type="ECO:0000256" key="15">
    <source>
        <dbReference type="RuleBase" id="RU364127"/>
    </source>
</evidence>
<evidence type="ECO:0000256" key="3">
    <source>
        <dbReference type="ARBA" id="ARBA00011462"/>
    </source>
</evidence>
<dbReference type="PROSITE" id="PS00090">
    <property type="entry name" value="NITROGENASE_1_2"/>
    <property type="match status" value="1"/>
</dbReference>
<keyword evidence="10 15" id="KW-0408">Iron</keyword>
<feature type="domain" description="Nitrogenase/oxidoreductase component 1" evidence="17">
    <location>
        <begin position="81"/>
        <end position="501"/>
    </location>
</feature>
<comment type="cofactor">
    <cofactor evidence="15">
        <name>[8Fe-7S] cluster</name>
        <dbReference type="ChEBI" id="CHEBI:21143"/>
    </cofactor>
    <text evidence="15">Binds 1 [8Fe-7S] cluster per heterodimer.</text>
</comment>
<evidence type="ECO:0000256" key="12">
    <source>
        <dbReference type="ARBA" id="ARBA00023231"/>
    </source>
</evidence>
<dbReference type="PROSITE" id="PS00699">
    <property type="entry name" value="NITROGENASE_1_1"/>
    <property type="match status" value="1"/>
</dbReference>
<dbReference type="InterPro" id="IPR000318">
    <property type="entry name" value="Nase_comp1_CS"/>
</dbReference>
<feature type="compositionally biased region" description="Polar residues" evidence="16">
    <location>
        <begin position="1"/>
        <end position="13"/>
    </location>
</feature>
<feature type="domain" description="Nitrogenase molybdenum-iron protein beta chain N-terminal" evidence="18">
    <location>
        <begin position="16"/>
        <end position="67"/>
    </location>
</feature>
<dbReference type="NCBIfam" id="TIGR01286">
    <property type="entry name" value="nifK"/>
    <property type="match status" value="1"/>
</dbReference>
<feature type="region of interest" description="Disordered" evidence="16">
    <location>
        <begin position="1"/>
        <end position="21"/>
    </location>
</feature>
<name>I6TJP7_9CYAN</name>
<evidence type="ECO:0000256" key="4">
    <source>
        <dbReference type="ARBA" id="ARBA00012773"/>
    </source>
</evidence>
<comment type="function">
    <text evidence="1 15">This molybdenum-iron protein is part of the nitrogenase complex that catalyzes the key enzymatic reactions in nitrogen fixation.</text>
</comment>
<proteinExistence type="inferred from homology"/>
<evidence type="ECO:0000259" key="17">
    <source>
        <dbReference type="Pfam" id="PF00148"/>
    </source>
</evidence>
<dbReference type="GO" id="GO:0005524">
    <property type="term" value="F:ATP binding"/>
    <property type="evidence" value="ECO:0007669"/>
    <property type="project" value="UniProtKB-KW"/>
</dbReference>
<evidence type="ECO:0000256" key="7">
    <source>
        <dbReference type="ARBA" id="ARBA00022741"/>
    </source>
</evidence>
<dbReference type="InterPro" id="IPR000510">
    <property type="entry name" value="Nase/OxRdtase_comp1"/>
</dbReference>
<evidence type="ECO:0000256" key="5">
    <source>
        <dbReference type="ARBA" id="ARBA00014775"/>
    </source>
</evidence>
<evidence type="ECO:0000256" key="2">
    <source>
        <dbReference type="ARBA" id="ARBA00011002"/>
    </source>
</evidence>
<dbReference type="InterPro" id="IPR050152">
    <property type="entry name" value="ChlB/BchB/BchZ"/>
</dbReference>
<comment type="similarity">
    <text evidence="2 14">Belongs to the NifD/NifK/NifE/NifN family.</text>
</comment>
<dbReference type="GO" id="GO:0016612">
    <property type="term" value="C:molybdenum-iron nitrogenase complex"/>
    <property type="evidence" value="ECO:0007669"/>
    <property type="project" value="InterPro"/>
</dbReference>
<dbReference type="Pfam" id="PF00148">
    <property type="entry name" value="Oxidored_nitro"/>
    <property type="match status" value="1"/>
</dbReference>
<evidence type="ECO:0000256" key="10">
    <source>
        <dbReference type="ARBA" id="ARBA00023004"/>
    </source>
</evidence>
<keyword evidence="12 14" id="KW-0535">Nitrogen fixation</keyword>
<dbReference type="GO" id="GO:0051536">
    <property type="term" value="F:iron-sulfur cluster binding"/>
    <property type="evidence" value="ECO:0007669"/>
    <property type="project" value="UniProtKB-KW"/>
</dbReference>
<evidence type="ECO:0000256" key="6">
    <source>
        <dbReference type="ARBA" id="ARBA00022723"/>
    </source>
</evidence>
<dbReference type="Pfam" id="PF11844">
    <property type="entry name" value="DUF3364"/>
    <property type="match status" value="1"/>
</dbReference>
<dbReference type="InterPro" id="IPR005976">
    <property type="entry name" value="Nase_Mo-Fe_CF_bsu"/>
</dbReference>
<evidence type="ECO:0000256" key="9">
    <source>
        <dbReference type="ARBA" id="ARBA00023002"/>
    </source>
</evidence>
<dbReference type="GO" id="GO:0046872">
    <property type="term" value="F:metal ion binding"/>
    <property type="evidence" value="ECO:0007669"/>
    <property type="project" value="UniProtKB-KW"/>
</dbReference>
<dbReference type="AlphaFoldDB" id="I6TJP7"/>
<organism evidence="19">
    <name type="scientific">Acaryochloris sp. HICR111A</name>
    <dbReference type="NCBI Taxonomy" id="576912"/>
    <lineage>
        <taxon>Bacteria</taxon>
        <taxon>Bacillati</taxon>
        <taxon>Cyanobacteriota</taxon>
        <taxon>Cyanophyceae</taxon>
        <taxon>Acaryochloridales</taxon>
        <taxon>Acaryochloridaceae</taxon>
        <taxon>Acaryochloris</taxon>
    </lineage>
</organism>
<dbReference type="PANTHER" id="PTHR33712">
    <property type="entry name" value="LIGHT-INDEPENDENT PROTOCHLOROPHYLLIDE REDUCTASE SUBUNIT B"/>
    <property type="match status" value="1"/>
</dbReference>
<accession>I6TJP7</accession>